<dbReference type="GO" id="GO:0009116">
    <property type="term" value="P:nucleoside metabolic process"/>
    <property type="evidence" value="ECO:0007669"/>
    <property type="project" value="InterPro"/>
</dbReference>
<gene>
    <name evidence="2" type="ORF">UFOPK2579_02308</name>
</gene>
<dbReference type="SUPFAM" id="SSF53167">
    <property type="entry name" value="Purine and uridine phosphorylases"/>
    <property type="match status" value="1"/>
</dbReference>
<feature type="domain" description="Nucleoside phosphorylase" evidence="1">
    <location>
        <begin position="41"/>
        <end position="145"/>
    </location>
</feature>
<dbReference type="InterPro" id="IPR000845">
    <property type="entry name" value="Nucleoside_phosphorylase_d"/>
</dbReference>
<accession>A0A6J6RV11</accession>
<protein>
    <submittedName>
        <fullName evidence="2">Unannotated protein</fullName>
    </submittedName>
</protein>
<dbReference type="PANTHER" id="PTHR21234:SF42">
    <property type="entry name" value="PHOSPHORYLASE SUPERFAMILY PROTEIN"/>
    <property type="match status" value="1"/>
</dbReference>
<dbReference type="Gene3D" id="3.40.50.1580">
    <property type="entry name" value="Nucleoside phosphorylase domain"/>
    <property type="match status" value="1"/>
</dbReference>
<organism evidence="2">
    <name type="scientific">freshwater metagenome</name>
    <dbReference type="NCBI Taxonomy" id="449393"/>
    <lineage>
        <taxon>unclassified sequences</taxon>
        <taxon>metagenomes</taxon>
        <taxon>ecological metagenomes</taxon>
    </lineage>
</organism>
<name>A0A6J6RV11_9ZZZZ</name>
<dbReference type="InterPro" id="IPR035994">
    <property type="entry name" value="Nucleoside_phosphorylase_sf"/>
</dbReference>
<reference evidence="2" key="1">
    <citation type="submission" date="2020-05" db="EMBL/GenBank/DDBJ databases">
        <authorList>
            <person name="Chiriac C."/>
            <person name="Salcher M."/>
            <person name="Ghai R."/>
            <person name="Kavagutti S V."/>
        </authorList>
    </citation>
    <scope>NUCLEOTIDE SEQUENCE</scope>
</reference>
<dbReference type="GO" id="GO:0003824">
    <property type="term" value="F:catalytic activity"/>
    <property type="evidence" value="ECO:0007669"/>
    <property type="project" value="InterPro"/>
</dbReference>
<dbReference type="Pfam" id="PF01048">
    <property type="entry name" value="PNP_UDP_1"/>
    <property type="match status" value="1"/>
</dbReference>
<evidence type="ECO:0000259" key="1">
    <source>
        <dbReference type="Pfam" id="PF01048"/>
    </source>
</evidence>
<dbReference type="AlphaFoldDB" id="A0A6J6RV11"/>
<proteinExistence type="predicted"/>
<dbReference type="PANTHER" id="PTHR21234">
    <property type="entry name" value="PURINE NUCLEOSIDE PHOSPHORYLASE"/>
    <property type="match status" value="1"/>
</dbReference>
<dbReference type="EMBL" id="CAEZXR010000331">
    <property type="protein sequence ID" value="CAB4726199.1"/>
    <property type="molecule type" value="Genomic_DNA"/>
</dbReference>
<sequence>MPRRLDVPALVLGVVLALLPGASVAGPASTRADAMAGCVMLLGSYPAEVALHLERADLDDGTPTVLGGRAFYTGAIDGHRVVIAIAGPAPSVARATTAMALRHFRCVTAVVYTGTGGGHDGAGIGDVSVPRRWTDDDGATFHAVDRRAFAVAREVAATPLELETTAAVNDGPCACSGLARSLQTFPTLRTPVVRVGGDGLVIAGGEDLVCSPGAGVLAECDPCPPSGSSTSVVPSRAAASLRPGSVLGAAVRAVRHRALVPGWRQLVARAPDRARRAPTYVVQDMQTTGAFAAARAAQVPFVAFRGVSDPEEAGDAWPLVWLVYQQLAADNAAIAAHAWLAAWSRSVGGAG</sequence>
<evidence type="ECO:0000313" key="2">
    <source>
        <dbReference type="EMBL" id="CAB4726199.1"/>
    </source>
</evidence>